<keyword evidence="1" id="KW-0378">Hydrolase</keyword>
<dbReference type="Gene3D" id="1.10.30.50">
    <property type="match status" value="1"/>
</dbReference>
<keyword evidence="1" id="KW-0540">Nuclease</keyword>
<reference evidence="1" key="1">
    <citation type="submission" date="2018-10" db="EMBL/GenBank/DDBJ databases">
        <title>Hidden diversity of soil giant viruses.</title>
        <authorList>
            <person name="Schulz F."/>
            <person name="Alteio L."/>
            <person name="Goudeau D."/>
            <person name="Ryan E.M."/>
            <person name="Malmstrom R.R."/>
            <person name="Blanchard J."/>
            <person name="Woyke T."/>
        </authorList>
    </citation>
    <scope>NUCLEOTIDE SEQUENCE</scope>
    <source>
        <strain evidence="1">BAV1</strain>
    </source>
</reference>
<name>A0A3G4ZPM7_9VIRU</name>
<dbReference type="InterPro" id="IPR003615">
    <property type="entry name" value="HNH_nuc"/>
</dbReference>
<sequence>MYKSFIKRLPGPQSYCKCTNLCSPLEVDHVIPKAFIRKSGFPNKVSNDLHNLYPCCSKINLDKTDKIFGQDFLFSTDQTIHTGAVARACLYMYDTYQLPIKSTTVSLWRQLDKIHEPKEFEISRNNLIFDVTKRKNHYLQREAEQEYIIEIIKDDGYDKY</sequence>
<dbReference type="InterPro" id="IPR044925">
    <property type="entry name" value="His-Me_finger_sf"/>
</dbReference>
<dbReference type="GO" id="GO:0004519">
    <property type="term" value="F:endonuclease activity"/>
    <property type="evidence" value="ECO:0007669"/>
    <property type="project" value="UniProtKB-KW"/>
</dbReference>
<organism evidence="1">
    <name type="scientific">Barrevirus sp</name>
    <dbReference type="NCBI Taxonomy" id="2487763"/>
    <lineage>
        <taxon>Viruses</taxon>
        <taxon>Varidnaviria</taxon>
        <taxon>Bamfordvirae</taxon>
        <taxon>Nucleocytoviricota</taxon>
        <taxon>Megaviricetes</taxon>
        <taxon>Imitervirales</taxon>
        <taxon>Mimiviridae</taxon>
        <taxon>Klosneuvirinae</taxon>
    </lineage>
</organism>
<gene>
    <name evidence="1" type="ORF">Barrevirus1_59</name>
</gene>
<dbReference type="CDD" id="cd00085">
    <property type="entry name" value="HNHc"/>
    <property type="match status" value="1"/>
</dbReference>
<keyword evidence="1" id="KW-0255">Endonuclease</keyword>
<accession>A0A3G4ZPM7</accession>
<proteinExistence type="predicted"/>
<protein>
    <submittedName>
        <fullName evidence="1">Endonuclease I</fullName>
    </submittedName>
</protein>
<dbReference type="EMBL" id="MK071998">
    <property type="protein sequence ID" value="AYV76837.1"/>
    <property type="molecule type" value="Genomic_DNA"/>
</dbReference>
<evidence type="ECO:0000313" key="1">
    <source>
        <dbReference type="EMBL" id="AYV76837.1"/>
    </source>
</evidence>
<dbReference type="SUPFAM" id="SSF54060">
    <property type="entry name" value="His-Me finger endonucleases"/>
    <property type="match status" value="1"/>
</dbReference>